<evidence type="ECO:0000313" key="2">
    <source>
        <dbReference type="Proteomes" id="UP001303899"/>
    </source>
</evidence>
<gene>
    <name evidence="1" type="ORF">VB776_04730</name>
</gene>
<accession>A0ABU5S181</accession>
<dbReference type="Proteomes" id="UP001303899">
    <property type="component" value="Unassembled WGS sequence"/>
</dbReference>
<sequence>MDIFHFDYDFQENSQGAGNDLQLLEEKWLGDSLVGYLVESQTQDWLISLVFVSRETPLKFVIRKLEKTPSHVKMEQYRILSSKTSRLLKPFYEASLN</sequence>
<comment type="caution">
    <text evidence="1">The sequence shown here is derived from an EMBL/GenBank/DDBJ whole genome shotgun (WGS) entry which is preliminary data.</text>
</comment>
<evidence type="ECO:0000313" key="1">
    <source>
        <dbReference type="EMBL" id="MEA5402203.1"/>
    </source>
</evidence>
<dbReference type="RefSeq" id="WP_323257685.1">
    <property type="nucleotide sequence ID" value="NZ_JAYGIL010000004.1"/>
</dbReference>
<dbReference type="EMBL" id="JAYGIL010000004">
    <property type="protein sequence ID" value="MEA5402203.1"/>
    <property type="molecule type" value="Genomic_DNA"/>
</dbReference>
<keyword evidence="2" id="KW-1185">Reference proteome</keyword>
<protein>
    <submittedName>
        <fullName evidence="1">Uncharacterized protein</fullName>
    </submittedName>
</protein>
<organism evidence="1 2">
    <name type="scientific">Arcicella gelida</name>
    <dbReference type="NCBI Taxonomy" id="2984195"/>
    <lineage>
        <taxon>Bacteria</taxon>
        <taxon>Pseudomonadati</taxon>
        <taxon>Bacteroidota</taxon>
        <taxon>Cytophagia</taxon>
        <taxon>Cytophagales</taxon>
        <taxon>Flectobacillaceae</taxon>
        <taxon>Arcicella</taxon>
    </lineage>
</organism>
<proteinExistence type="predicted"/>
<name>A0ABU5S181_9BACT</name>
<reference evidence="1 2" key="1">
    <citation type="submission" date="2023-12" db="EMBL/GenBank/DDBJ databases">
        <title>Novel species of the genus Arcicella isolated from rivers.</title>
        <authorList>
            <person name="Lu H."/>
        </authorList>
    </citation>
    <scope>NUCLEOTIDE SEQUENCE [LARGE SCALE GENOMIC DNA]</scope>
    <source>
        <strain evidence="1 2">DC2W</strain>
    </source>
</reference>